<dbReference type="PROSITE" id="PS00061">
    <property type="entry name" value="ADH_SHORT"/>
    <property type="match status" value="1"/>
</dbReference>
<feature type="domain" description="Ketoreductase" evidence="3">
    <location>
        <begin position="18"/>
        <end position="198"/>
    </location>
</feature>
<organism evidence="4 5">
    <name type="scientific">Arthrobacter caoxuetaonis</name>
    <dbReference type="NCBI Taxonomy" id="2886935"/>
    <lineage>
        <taxon>Bacteria</taxon>
        <taxon>Bacillati</taxon>
        <taxon>Actinomycetota</taxon>
        <taxon>Actinomycetes</taxon>
        <taxon>Micrococcales</taxon>
        <taxon>Micrococcaceae</taxon>
        <taxon>Arthrobacter</taxon>
    </lineage>
</organism>
<dbReference type="PANTHER" id="PTHR43943:SF2">
    <property type="entry name" value="DEHYDROGENASE_REDUCTASE 4"/>
    <property type="match status" value="1"/>
</dbReference>
<dbReference type="SMART" id="SM00822">
    <property type="entry name" value="PKS_KR"/>
    <property type="match status" value="1"/>
</dbReference>
<dbReference type="InterPro" id="IPR002347">
    <property type="entry name" value="SDR_fam"/>
</dbReference>
<sequence length="264" mass="27469">MNSSAGHKSGRLRRLEGRTAVVTGASRGIGLAIARRFVDEGARVLLTAREEPPLLDAAAGFPEGTVLTAAGNSADPIHQREVLDLVAREFGRLDVLVNNAGTNPVYGPLLDLDLDAARKIMEVNVLAALGWVQAACRHPRAGFLDGGGSVINMSSVSAQTPAKGIAWYGISKAALEQLTRSLAVELAPAVRVNALAPAVVRTRFSRALYEGREEKVARSYPLGRLGSPEDVAAGAAFLASDDAAWVTGQILTLDGGLLVAGGSA</sequence>
<comment type="caution">
    <text evidence="4">The sequence shown here is derived from an EMBL/GenBank/DDBJ whole genome shotgun (WGS) entry which is preliminary data.</text>
</comment>
<evidence type="ECO:0000313" key="5">
    <source>
        <dbReference type="Proteomes" id="UP001139158"/>
    </source>
</evidence>
<dbReference type="AlphaFoldDB" id="A0A9X1SAM0"/>
<dbReference type="Pfam" id="PF13561">
    <property type="entry name" value="adh_short_C2"/>
    <property type="match status" value="1"/>
</dbReference>
<dbReference type="CDD" id="cd05233">
    <property type="entry name" value="SDR_c"/>
    <property type="match status" value="1"/>
</dbReference>
<dbReference type="InterPro" id="IPR057326">
    <property type="entry name" value="KR_dom"/>
</dbReference>
<comment type="similarity">
    <text evidence="1">Belongs to the short-chain dehydrogenases/reductases (SDR) family.</text>
</comment>
<dbReference type="InterPro" id="IPR036291">
    <property type="entry name" value="NAD(P)-bd_dom_sf"/>
</dbReference>
<protein>
    <submittedName>
        <fullName evidence="4">SDR family oxidoreductase</fullName>
    </submittedName>
</protein>
<evidence type="ECO:0000259" key="3">
    <source>
        <dbReference type="SMART" id="SM00822"/>
    </source>
</evidence>
<dbReference type="EMBL" id="JAJFZV010000001">
    <property type="protein sequence ID" value="MCC3296218.1"/>
    <property type="molecule type" value="Genomic_DNA"/>
</dbReference>
<evidence type="ECO:0000256" key="1">
    <source>
        <dbReference type="ARBA" id="ARBA00006484"/>
    </source>
</evidence>
<dbReference type="Proteomes" id="UP001139158">
    <property type="component" value="Unassembled WGS sequence"/>
</dbReference>
<evidence type="ECO:0000256" key="2">
    <source>
        <dbReference type="ARBA" id="ARBA00023002"/>
    </source>
</evidence>
<dbReference type="RefSeq" id="WP_227893970.1">
    <property type="nucleotide sequence ID" value="NZ_CP099466.1"/>
</dbReference>
<dbReference type="PRINTS" id="PR00081">
    <property type="entry name" value="GDHRDH"/>
</dbReference>
<dbReference type="Gene3D" id="3.40.50.720">
    <property type="entry name" value="NAD(P)-binding Rossmann-like Domain"/>
    <property type="match status" value="1"/>
</dbReference>
<accession>A0A9X1SAM0</accession>
<dbReference type="PRINTS" id="PR00080">
    <property type="entry name" value="SDRFAMILY"/>
</dbReference>
<gene>
    <name evidence="4" type="ORF">LJ757_00165</name>
</gene>
<dbReference type="NCBIfam" id="NF005559">
    <property type="entry name" value="PRK07231.1"/>
    <property type="match status" value="1"/>
</dbReference>
<dbReference type="FunFam" id="3.40.50.720:FF:000084">
    <property type="entry name" value="Short-chain dehydrogenase reductase"/>
    <property type="match status" value="1"/>
</dbReference>
<dbReference type="GO" id="GO:0016491">
    <property type="term" value="F:oxidoreductase activity"/>
    <property type="evidence" value="ECO:0007669"/>
    <property type="project" value="UniProtKB-KW"/>
</dbReference>
<dbReference type="PANTHER" id="PTHR43943">
    <property type="entry name" value="DEHYDROGENASE/REDUCTASE (SDR FAMILY) MEMBER 4"/>
    <property type="match status" value="1"/>
</dbReference>
<evidence type="ECO:0000313" key="4">
    <source>
        <dbReference type="EMBL" id="MCC3296218.1"/>
    </source>
</evidence>
<keyword evidence="5" id="KW-1185">Reference proteome</keyword>
<proteinExistence type="inferred from homology"/>
<dbReference type="SUPFAM" id="SSF51735">
    <property type="entry name" value="NAD(P)-binding Rossmann-fold domains"/>
    <property type="match status" value="1"/>
</dbReference>
<name>A0A9X1SAM0_9MICC</name>
<dbReference type="InterPro" id="IPR020904">
    <property type="entry name" value="Sc_DH/Rdtase_CS"/>
</dbReference>
<keyword evidence="2" id="KW-0560">Oxidoreductase</keyword>
<reference evidence="4" key="1">
    <citation type="submission" date="2021-10" db="EMBL/GenBank/DDBJ databases">
        <title>Novel species in genus Arthrobacter.</title>
        <authorList>
            <person name="Liu Y."/>
        </authorList>
    </citation>
    <scope>NUCLEOTIDE SEQUENCE</scope>
    <source>
        <strain evidence="4">Zg-Y453</strain>
    </source>
</reference>